<evidence type="ECO:0000313" key="2">
    <source>
        <dbReference type="Proteomes" id="UP000295146"/>
    </source>
</evidence>
<dbReference type="EMBL" id="SODP01000003">
    <property type="protein sequence ID" value="TDW65617.1"/>
    <property type="molecule type" value="Genomic_DNA"/>
</dbReference>
<organism evidence="1 2">
    <name type="scientific">Kribbella pratensis</name>
    <dbReference type="NCBI Taxonomy" id="2512112"/>
    <lineage>
        <taxon>Bacteria</taxon>
        <taxon>Bacillati</taxon>
        <taxon>Actinomycetota</taxon>
        <taxon>Actinomycetes</taxon>
        <taxon>Propionibacteriales</taxon>
        <taxon>Kribbellaceae</taxon>
        <taxon>Kribbella</taxon>
    </lineage>
</organism>
<name>A0A4R8BWS1_9ACTN</name>
<evidence type="ECO:0000313" key="1">
    <source>
        <dbReference type="EMBL" id="TDW65617.1"/>
    </source>
</evidence>
<reference evidence="1 2" key="1">
    <citation type="submission" date="2019-03" db="EMBL/GenBank/DDBJ databases">
        <title>Genomic Encyclopedia of Type Strains, Phase III (KMG-III): the genomes of soil and plant-associated and newly described type strains.</title>
        <authorList>
            <person name="Whitman W."/>
        </authorList>
    </citation>
    <scope>NUCLEOTIDE SEQUENCE [LARGE SCALE GENOMIC DNA]</scope>
    <source>
        <strain evidence="1 2">VKM Ac-2573</strain>
    </source>
</reference>
<protein>
    <submittedName>
        <fullName evidence="1">Uncharacterized protein</fullName>
    </submittedName>
</protein>
<comment type="caution">
    <text evidence="1">The sequence shown here is derived from an EMBL/GenBank/DDBJ whole genome shotgun (WGS) entry which is preliminary data.</text>
</comment>
<keyword evidence="2" id="KW-1185">Reference proteome</keyword>
<gene>
    <name evidence="1" type="ORF">EV653_5628</name>
</gene>
<dbReference type="RefSeq" id="WP_134106946.1">
    <property type="nucleotide sequence ID" value="NZ_SODP01000003.1"/>
</dbReference>
<accession>A0A4R8BWS1</accession>
<proteinExistence type="predicted"/>
<dbReference type="Proteomes" id="UP000295146">
    <property type="component" value="Unassembled WGS sequence"/>
</dbReference>
<sequence>MTSQINVPLTMLTHDDNDTDAAIAAEWDAQVERERRDLETALGYSISCVDDSLRALLGLIEFQDPQFTRTCAGRDTEQHLRNAASSLRDAVRCITAPAIYGD</sequence>
<dbReference type="AlphaFoldDB" id="A0A4R8BWS1"/>